<dbReference type="Pfam" id="PF25852">
    <property type="entry name" value="DUF6242_C"/>
    <property type="match status" value="1"/>
</dbReference>
<organism evidence="4 5">
    <name type="scientific">Phocaeicola intestinalis</name>
    <dbReference type="NCBI Taxonomy" id="2762212"/>
    <lineage>
        <taxon>Bacteria</taxon>
        <taxon>Pseudomonadati</taxon>
        <taxon>Bacteroidota</taxon>
        <taxon>Bacteroidia</taxon>
        <taxon>Bacteroidales</taxon>
        <taxon>Bacteroidaceae</taxon>
        <taxon>Phocaeicola</taxon>
    </lineage>
</organism>
<name>A0ABR8Y444_9BACT</name>
<feature type="domain" description="DUF6242" evidence="2">
    <location>
        <begin position="42"/>
        <end position="161"/>
    </location>
</feature>
<dbReference type="InterPro" id="IPR046209">
    <property type="entry name" value="DUF6242_N"/>
</dbReference>
<dbReference type="Pfam" id="PF19755">
    <property type="entry name" value="DUF6242"/>
    <property type="match status" value="1"/>
</dbReference>
<proteinExistence type="predicted"/>
<evidence type="ECO:0000259" key="2">
    <source>
        <dbReference type="Pfam" id="PF19755"/>
    </source>
</evidence>
<keyword evidence="5" id="KW-1185">Reference proteome</keyword>
<evidence type="ECO:0000313" key="5">
    <source>
        <dbReference type="Proteomes" id="UP000620874"/>
    </source>
</evidence>
<gene>
    <name evidence="4" type="ORF">H9625_00640</name>
</gene>
<accession>A0ABR8Y444</accession>
<comment type="caution">
    <text evidence="4">The sequence shown here is derived from an EMBL/GenBank/DDBJ whole genome shotgun (WGS) entry which is preliminary data.</text>
</comment>
<dbReference type="InterPro" id="IPR058667">
    <property type="entry name" value="DUF6242_C"/>
</dbReference>
<dbReference type="RefSeq" id="WP_191762735.1">
    <property type="nucleotide sequence ID" value="NZ_JACSPP010000001.1"/>
</dbReference>
<dbReference type="EMBL" id="JACSPP010000001">
    <property type="protein sequence ID" value="MBD8038968.1"/>
    <property type="molecule type" value="Genomic_DNA"/>
</dbReference>
<protein>
    <recommendedName>
        <fullName evidence="6">Exo-alpha-sialidase</fullName>
    </recommendedName>
</protein>
<dbReference type="Proteomes" id="UP000620874">
    <property type="component" value="Unassembled WGS sequence"/>
</dbReference>
<feature type="domain" description="DUF6242" evidence="3">
    <location>
        <begin position="167"/>
        <end position="488"/>
    </location>
</feature>
<evidence type="ECO:0008006" key="6">
    <source>
        <dbReference type="Google" id="ProtNLM"/>
    </source>
</evidence>
<reference evidence="4 5" key="1">
    <citation type="submission" date="2020-08" db="EMBL/GenBank/DDBJ databases">
        <title>A Genomic Blueprint of the Chicken Gut Microbiome.</title>
        <authorList>
            <person name="Gilroy R."/>
            <person name="Ravi A."/>
            <person name="Getino M."/>
            <person name="Pursley I."/>
            <person name="Horton D.L."/>
            <person name="Alikhan N.-F."/>
            <person name="Baker D."/>
            <person name="Gharbi K."/>
            <person name="Hall N."/>
            <person name="Watson M."/>
            <person name="Adriaenssens E.M."/>
            <person name="Foster-Nyarko E."/>
            <person name="Jarju S."/>
            <person name="Secka A."/>
            <person name="Antonio M."/>
            <person name="Oren A."/>
            <person name="Chaudhuri R."/>
            <person name="La Ragione R.M."/>
            <person name="Hildebrand F."/>
            <person name="Pallen M.J."/>
        </authorList>
    </citation>
    <scope>NUCLEOTIDE SEQUENCE [LARGE SCALE GENOMIC DNA]</scope>
    <source>
        <strain evidence="4 5">Sa1CVN1</strain>
    </source>
</reference>
<feature type="signal peptide" evidence="1">
    <location>
        <begin position="1"/>
        <end position="21"/>
    </location>
</feature>
<sequence length="490" mass="54966">MKIRFLSILLASLALATFSMTSCLNDDTIEVTYTNETSIIHFSVGTLWMQKTGQAQDGSDSLYMDTLSMSNYPFTIDQLNRTIENKDSLPVGTDISRVVTNINADSPYIVYGKIDSLGTEPVDTLWTNTDSINFAVAPSEGLTFKVMSYSGRMGKAYHIKINVHQQEPDSLTWDEEASQQAFVSQSLTRQKAVYTDGCIYVFGQDGDTPVIEYTTVSTNGQADGWIALDNVPQETDSYSAMVWNGTVYFLADGTLYELSGSVIQPSSLPAPAYRLKQLLANATTASGLSYLYAYTEDNRCVTYNGTSWSEDGEGSIFPDVNQRFSFASLPVSYNSTLTRAVVFGFHPDALGNEFGFAASRLNSENDWIAYDYAQADTFYCPNIADGTMIYYDKKLYAFGGFINSLPHKEYRHPFNTFFESTDNGLSWKPVTRYVRFPKSDSFRQKYEEGESLGEGSYSCVVDENNFIWIIWHNGYMSRGRINRLGFLPKW</sequence>
<feature type="chain" id="PRO_5046187093" description="Exo-alpha-sialidase" evidence="1">
    <location>
        <begin position="22"/>
        <end position="490"/>
    </location>
</feature>
<dbReference type="Gene3D" id="2.120.10.80">
    <property type="entry name" value="Kelch-type beta propeller"/>
    <property type="match status" value="1"/>
</dbReference>
<dbReference type="InterPro" id="IPR015915">
    <property type="entry name" value="Kelch-typ_b-propeller"/>
</dbReference>
<evidence type="ECO:0000256" key="1">
    <source>
        <dbReference type="SAM" id="SignalP"/>
    </source>
</evidence>
<evidence type="ECO:0000259" key="3">
    <source>
        <dbReference type="Pfam" id="PF25852"/>
    </source>
</evidence>
<keyword evidence="1" id="KW-0732">Signal</keyword>
<evidence type="ECO:0000313" key="4">
    <source>
        <dbReference type="EMBL" id="MBD8038968.1"/>
    </source>
</evidence>
<dbReference type="PROSITE" id="PS51257">
    <property type="entry name" value="PROKAR_LIPOPROTEIN"/>
    <property type="match status" value="1"/>
</dbReference>